<feature type="transmembrane region" description="Helical" evidence="1">
    <location>
        <begin position="23"/>
        <end position="46"/>
    </location>
</feature>
<dbReference type="AlphaFoldDB" id="A0A176JUU2"/>
<feature type="transmembrane region" description="Helical" evidence="1">
    <location>
        <begin position="334"/>
        <end position="360"/>
    </location>
</feature>
<dbReference type="RefSeq" id="WP_068348980.1">
    <property type="nucleotide sequence ID" value="NZ_JFHK01000028.1"/>
</dbReference>
<organism evidence="2 3">
    <name type="scientific">Kosmotoga arenicorallina S304</name>
    <dbReference type="NCBI Taxonomy" id="1453497"/>
    <lineage>
        <taxon>Bacteria</taxon>
        <taxon>Thermotogati</taxon>
        <taxon>Thermotogota</taxon>
        <taxon>Thermotogae</taxon>
        <taxon>Kosmotogales</taxon>
        <taxon>Kosmotogaceae</taxon>
        <taxon>Kosmotoga</taxon>
    </lineage>
</organism>
<protein>
    <recommendedName>
        <fullName evidence="4">DUF401 family protein</fullName>
    </recommendedName>
</protein>
<feature type="transmembrane region" description="Helical" evidence="1">
    <location>
        <begin position="173"/>
        <end position="191"/>
    </location>
</feature>
<accession>A0A176JUU2</accession>
<feature type="transmembrane region" description="Helical" evidence="1">
    <location>
        <begin position="97"/>
        <end position="117"/>
    </location>
</feature>
<keyword evidence="1" id="KW-1133">Transmembrane helix</keyword>
<dbReference type="PATRIC" id="fig|1453497.3.peg.1029"/>
<evidence type="ECO:0008006" key="4">
    <source>
        <dbReference type="Google" id="ProtNLM"/>
    </source>
</evidence>
<dbReference type="PANTHER" id="PTHR39556">
    <property type="entry name" value="PROTEIN, PUTATIVE-RELATED"/>
    <property type="match status" value="1"/>
</dbReference>
<gene>
    <name evidence="2" type="ORF">AT15_05180</name>
</gene>
<dbReference type="STRING" id="1453497.AT15_05180"/>
<feature type="transmembrane region" description="Helical" evidence="1">
    <location>
        <begin position="211"/>
        <end position="242"/>
    </location>
</feature>
<keyword evidence="1" id="KW-0812">Transmembrane</keyword>
<proteinExistence type="predicted"/>
<dbReference type="Proteomes" id="UP000077339">
    <property type="component" value="Unassembled WGS sequence"/>
</dbReference>
<feature type="transmembrane region" description="Helical" evidence="1">
    <location>
        <begin position="58"/>
        <end position="76"/>
    </location>
</feature>
<feature type="transmembrane region" description="Helical" evidence="1">
    <location>
        <begin position="254"/>
        <end position="272"/>
    </location>
</feature>
<keyword evidence="3" id="KW-1185">Reference proteome</keyword>
<dbReference type="EMBL" id="JFHK01000028">
    <property type="protein sequence ID" value="OAA27214.1"/>
    <property type="molecule type" value="Genomic_DNA"/>
</dbReference>
<dbReference type="OrthoDB" id="367235at2"/>
<sequence length="393" mass="43695">MTTLSVFLGIFSMILSLRYIKDITISLIIAILTIGVLLLIEPVIYLNALVVEISDWNFWKVMITIFSIYLLGETLNRSGDAAKFTSAIGKIFPAPRIAISLMPATIGLLPMPGGAMFSAPMVKEMAFGDPDITSEDSMVTNYWFRHSMEYFWPLYPAIVIAASMANTPLKSMVVGMLPAGIAAIFAGYLYMVRTRLKMRFSLYAIRELFVASWPIIAVITLVILNQPGWLVVLVISLMYLLTKRDRLKILKNSLKWKTFLLLSAVFFFKAFVEISHIPESMSNELLSWSIPPILVIIVLPFIMGMMTGVTQASVGLSFPLLMSLVEARIMFPSALLAYTFAVAGVLLSPVHLCVALTTQYFSVTYTAMVRRIIFPLAISTAVTVCVYFLIVVS</sequence>
<feature type="transmembrane region" description="Helical" evidence="1">
    <location>
        <begin position="292"/>
        <end position="322"/>
    </location>
</feature>
<dbReference type="InterPro" id="IPR007294">
    <property type="entry name" value="DUF401"/>
</dbReference>
<feature type="transmembrane region" description="Helical" evidence="1">
    <location>
        <begin position="372"/>
        <end position="392"/>
    </location>
</feature>
<evidence type="ECO:0000256" key="1">
    <source>
        <dbReference type="SAM" id="Phobius"/>
    </source>
</evidence>
<name>A0A176JUU2_9BACT</name>
<dbReference type="Pfam" id="PF04165">
    <property type="entry name" value="DUF401"/>
    <property type="match status" value="1"/>
</dbReference>
<comment type="caution">
    <text evidence="2">The sequence shown here is derived from an EMBL/GenBank/DDBJ whole genome shotgun (WGS) entry which is preliminary data.</text>
</comment>
<evidence type="ECO:0000313" key="2">
    <source>
        <dbReference type="EMBL" id="OAA27214.1"/>
    </source>
</evidence>
<reference evidence="2 3" key="1">
    <citation type="submission" date="2014-02" db="EMBL/GenBank/DDBJ databases">
        <title>Kosmotoga genome sequencing.</title>
        <authorList>
            <person name="Pollo S.M."/>
            <person name="Charchuk R."/>
            <person name="Nesbo C.L."/>
        </authorList>
    </citation>
    <scope>NUCLEOTIDE SEQUENCE [LARGE SCALE GENOMIC DNA]</scope>
    <source>
        <strain evidence="2 3">S304</strain>
    </source>
</reference>
<evidence type="ECO:0000313" key="3">
    <source>
        <dbReference type="Proteomes" id="UP000077339"/>
    </source>
</evidence>
<dbReference type="PANTHER" id="PTHR39556:SF1">
    <property type="entry name" value="PROTEIN, PUTATIVE-RELATED"/>
    <property type="match status" value="1"/>
</dbReference>
<keyword evidence="1" id="KW-0472">Membrane</keyword>